<feature type="domain" description="HipA N-terminal subdomain 1" evidence="5">
    <location>
        <begin position="7"/>
        <end position="105"/>
    </location>
</feature>
<dbReference type="GO" id="GO:0004674">
    <property type="term" value="F:protein serine/threonine kinase activity"/>
    <property type="evidence" value="ECO:0007669"/>
    <property type="project" value="TreeGrafter"/>
</dbReference>
<dbReference type="Pfam" id="PF07804">
    <property type="entry name" value="HipA_C"/>
    <property type="match status" value="1"/>
</dbReference>
<dbReference type="RefSeq" id="WP_271185272.1">
    <property type="nucleotide sequence ID" value="NZ_BSFE01000001.1"/>
</dbReference>
<comment type="similarity">
    <text evidence="1">Belongs to the HipA Ser/Thr kinase family.</text>
</comment>
<dbReference type="EMBL" id="BSFE01000001">
    <property type="protein sequence ID" value="GLK50875.1"/>
    <property type="molecule type" value="Genomic_DNA"/>
</dbReference>
<proteinExistence type="inferred from homology"/>
<dbReference type="CDD" id="cd17793">
    <property type="entry name" value="HipA"/>
    <property type="match status" value="1"/>
</dbReference>
<dbReference type="NCBIfam" id="TIGR03071">
    <property type="entry name" value="couple_hipA"/>
    <property type="match status" value="1"/>
</dbReference>
<dbReference type="PANTHER" id="PTHR37419">
    <property type="entry name" value="SERINE/THREONINE-PROTEIN KINASE TOXIN HIPA"/>
    <property type="match status" value="1"/>
</dbReference>
<dbReference type="InterPro" id="IPR012893">
    <property type="entry name" value="HipA-like_C"/>
</dbReference>
<dbReference type="InterPro" id="IPR017508">
    <property type="entry name" value="HipA_N1"/>
</dbReference>
<name>A0A9W6MLT4_9PROT</name>
<dbReference type="InterPro" id="IPR052028">
    <property type="entry name" value="HipA_Ser/Thr_kinase"/>
</dbReference>
<evidence type="ECO:0000313" key="6">
    <source>
        <dbReference type="EMBL" id="GLK50875.1"/>
    </source>
</evidence>
<keyword evidence="2" id="KW-0808">Transferase</keyword>
<keyword evidence="7" id="KW-1185">Reference proteome</keyword>
<dbReference type="Proteomes" id="UP001143486">
    <property type="component" value="Unassembled WGS sequence"/>
</dbReference>
<evidence type="ECO:0000259" key="4">
    <source>
        <dbReference type="Pfam" id="PF07804"/>
    </source>
</evidence>
<dbReference type="Pfam" id="PF13657">
    <property type="entry name" value="Couple_hipA"/>
    <property type="match status" value="1"/>
</dbReference>
<sequence>MHPVRGLAVWWEGVQVGVLSTDSSGDTQFQYLDTWLFRDGALPISHSLPLREAPFTQRESRPFFDGLLPEEGQRDAVAAALGVSKGNHFKLLEELGGEVAGALTLWPVGEPPPDGTSPGKMQRLSEGELARIIERLPVRPLLAGEGELRLSLAGAQSKLPVIKDEEGIGLPAPGAPTTHILKPPIHRFDHTTENEAFIMRLAAETGLDVAPVEIGWAEGYCFLLVERYDRERAPDGCLRRVHQEDFCQALGCFPERKYAAEGGPVFRDCFQLLRATSTRPARELLKLLDAAIFNLIVGNADAHSKNFSLLYRAGETVMAPLYDLLSTVAYPDLAPGLAMKIAKRTTLEEIRPADWKVFAEETGMSEPYIRRRVLALSESVMGMAEVVVKQFDVPRDSRLAMGRFADLVRGRAESLIERA</sequence>
<evidence type="ECO:0000256" key="1">
    <source>
        <dbReference type="ARBA" id="ARBA00010164"/>
    </source>
</evidence>
<dbReference type="AlphaFoldDB" id="A0A9W6MLT4"/>
<dbReference type="Gene3D" id="1.10.1070.20">
    <property type="match status" value="1"/>
</dbReference>
<evidence type="ECO:0000313" key="7">
    <source>
        <dbReference type="Proteomes" id="UP001143486"/>
    </source>
</evidence>
<feature type="domain" description="HipA-like C-terminal" evidence="4">
    <location>
        <begin position="150"/>
        <end position="377"/>
    </location>
</feature>
<accession>A0A9W6MLT4</accession>
<evidence type="ECO:0000259" key="5">
    <source>
        <dbReference type="Pfam" id="PF13657"/>
    </source>
</evidence>
<comment type="caution">
    <text evidence="6">The sequence shown here is derived from an EMBL/GenBank/DDBJ whole genome shotgun (WGS) entry which is preliminary data.</text>
</comment>
<dbReference type="GO" id="GO:0005829">
    <property type="term" value="C:cytosol"/>
    <property type="evidence" value="ECO:0007669"/>
    <property type="project" value="TreeGrafter"/>
</dbReference>
<reference evidence="6" key="2">
    <citation type="submission" date="2023-01" db="EMBL/GenBank/DDBJ databases">
        <authorList>
            <person name="Sun Q."/>
            <person name="Evtushenko L."/>
        </authorList>
    </citation>
    <scope>NUCLEOTIDE SEQUENCE</scope>
    <source>
        <strain evidence="6">VKM B-1513</strain>
    </source>
</reference>
<dbReference type="PANTHER" id="PTHR37419:SF1">
    <property type="entry name" value="SERINE_THREONINE-PROTEIN KINASE TOXIN HIPA"/>
    <property type="match status" value="1"/>
</dbReference>
<gene>
    <name evidence="6" type="ORF">GCM10017621_03830</name>
</gene>
<evidence type="ECO:0000256" key="2">
    <source>
        <dbReference type="ARBA" id="ARBA00022679"/>
    </source>
</evidence>
<organism evidence="6 7">
    <name type="scientific">Maricaulis virginensis</name>
    <dbReference type="NCBI Taxonomy" id="144022"/>
    <lineage>
        <taxon>Bacteria</taxon>
        <taxon>Pseudomonadati</taxon>
        <taxon>Pseudomonadota</taxon>
        <taxon>Alphaproteobacteria</taxon>
        <taxon>Maricaulales</taxon>
        <taxon>Maricaulaceae</taxon>
        <taxon>Maricaulis</taxon>
    </lineage>
</organism>
<protein>
    <submittedName>
        <fullName evidence="6">Kinase Y4mE</fullName>
    </submittedName>
</protein>
<evidence type="ECO:0000256" key="3">
    <source>
        <dbReference type="ARBA" id="ARBA00022777"/>
    </source>
</evidence>
<keyword evidence="3 6" id="KW-0418">Kinase</keyword>
<reference evidence="6" key="1">
    <citation type="journal article" date="2014" name="Int. J. Syst. Evol. Microbiol.">
        <title>Complete genome sequence of Corynebacterium casei LMG S-19264T (=DSM 44701T), isolated from a smear-ripened cheese.</title>
        <authorList>
            <consortium name="US DOE Joint Genome Institute (JGI-PGF)"/>
            <person name="Walter F."/>
            <person name="Albersmeier A."/>
            <person name="Kalinowski J."/>
            <person name="Ruckert C."/>
        </authorList>
    </citation>
    <scope>NUCLEOTIDE SEQUENCE</scope>
    <source>
        <strain evidence="6">VKM B-1513</strain>
    </source>
</reference>